<dbReference type="EMBL" id="EU016601">
    <property type="protein sequence ID" value="ABZ07484.1"/>
    <property type="molecule type" value="Genomic_DNA"/>
</dbReference>
<dbReference type="AlphaFoldDB" id="B3T4H5"/>
<accession>B3T4H5</accession>
<keyword evidence="2" id="KW-0472">Membrane</keyword>
<gene>
    <name evidence="3" type="ORF">ALOHA_HF4000ANIW137G21ctg1g12</name>
</gene>
<evidence type="ECO:0000256" key="1">
    <source>
        <dbReference type="SAM" id="MobiDB-lite"/>
    </source>
</evidence>
<evidence type="ECO:0000313" key="3">
    <source>
        <dbReference type="EMBL" id="ABZ07484.1"/>
    </source>
</evidence>
<keyword evidence="2" id="KW-0812">Transmembrane</keyword>
<protein>
    <submittedName>
        <fullName evidence="3">Uncharacterized protein</fullName>
    </submittedName>
</protein>
<feature type="compositionally biased region" description="Pro residues" evidence="1">
    <location>
        <begin position="1"/>
        <end position="14"/>
    </location>
</feature>
<reference evidence="3" key="1">
    <citation type="journal article" date="2008" name="ISME J.">
        <title>Genomic patterns of recombination, clonal divergence and environment in marine microbial populations.</title>
        <authorList>
            <person name="Konstantinidis K.T."/>
            <person name="Delong E.F."/>
        </authorList>
    </citation>
    <scope>NUCLEOTIDE SEQUENCE</scope>
</reference>
<name>B3T4H5_9ZZZZ</name>
<proteinExistence type="predicted"/>
<sequence>MNGASPSPPYPLQPPVMDRGPLATYHSSMAPPSAIVAKDDTSTMFKLGAFDGSSPRSLVLQGLGLVVVAAVLWWYAYP</sequence>
<organism evidence="3">
    <name type="scientific">uncultured marine microorganism HF4000_ANIW137G21</name>
    <dbReference type="NCBI Taxonomy" id="455530"/>
    <lineage>
        <taxon>unclassified sequences</taxon>
        <taxon>environmental samples</taxon>
    </lineage>
</organism>
<keyword evidence="2" id="KW-1133">Transmembrane helix</keyword>
<feature type="region of interest" description="Disordered" evidence="1">
    <location>
        <begin position="1"/>
        <end position="25"/>
    </location>
</feature>
<feature type="transmembrane region" description="Helical" evidence="2">
    <location>
        <begin position="58"/>
        <end position="77"/>
    </location>
</feature>
<evidence type="ECO:0000256" key="2">
    <source>
        <dbReference type="SAM" id="Phobius"/>
    </source>
</evidence>